<keyword evidence="2" id="KW-1133">Transmembrane helix</keyword>
<feature type="region of interest" description="Disordered" evidence="1">
    <location>
        <begin position="599"/>
        <end position="655"/>
    </location>
</feature>
<keyword evidence="2" id="KW-0472">Membrane</keyword>
<evidence type="ECO:0000313" key="3">
    <source>
        <dbReference type="EMBL" id="KAA1127876.1"/>
    </source>
</evidence>
<sequence>MGVAKEASQHSNRRESTCILHENISTASSPFLSLSPPPPPPSPSSTMPYSTNKNTIPFATPTTTSSTSNDQLPRPSSESSTSSQPTTTTNSSPNKKNNKKQSILRKLSTSSRRSLSWLPGIHPDLQSSTEDKPTNKIKFKKNSPPNSSNEQHHQSTAKNVLGKGMRNVARTVKKSLHQFERPRSITTPNQDQQLQQDLQPSQPTPTQQQTTNIRTRAVSTSEVYSNNKQQQQSDSFSRSLNQQPDQNSYPIQHNSSSSITTPPRSPKRLKKKKNRAQSAFEPLLNQTPAIEQDSTRAPPPGRLSWHAQTPVGSLPMAASILAAPSPPPIDHSSFMAILPGQPIVPALSVVPPPASLAVDPPILTAMSTKVEPSLSRRVSLSSSSNHNNNNNPLSSSSSSSSSVDDQINDPLNGFTFIKTPSKLPPPSPTPSAQLLSSNWTEILTTPSSPNSLTESHHHQIRNIEIRDARPPLVSTSTSISLVHSCIAEHGSVADADDVQIGHQDEEPQNGLEASVETTRKRKVTSFINEPNPAKKKESSEGLEEAQDSTPTTEDEGERHHKLARSLDRPFSSTTLVPAHRHHTSSPTSHPFSLITTTTLSTTTTTSSSLIRARKNSPKKDRKHSLRKPAHLNHQQQQQHNGKHRHAQPNPRHSASPASELWNFNIVSTVVAGVVIFAVVLIGSSKV</sequence>
<keyword evidence="2" id="KW-0812">Transmembrane</keyword>
<feature type="transmembrane region" description="Helical" evidence="2">
    <location>
        <begin position="660"/>
        <end position="681"/>
    </location>
</feature>
<feature type="compositionally biased region" description="Low complexity" evidence="1">
    <location>
        <begin position="25"/>
        <end position="34"/>
    </location>
</feature>
<evidence type="ECO:0000256" key="1">
    <source>
        <dbReference type="SAM" id="MobiDB-lite"/>
    </source>
</evidence>
<accession>A0A5B0RPH9</accession>
<comment type="caution">
    <text evidence="3">The sequence shown here is derived from an EMBL/GenBank/DDBJ whole genome shotgun (WGS) entry which is preliminary data.</text>
</comment>
<evidence type="ECO:0000313" key="4">
    <source>
        <dbReference type="Proteomes" id="UP000325313"/>
    </source>
</evidence>
<dbReference type="AlphaFoldDB" id="A0A5B0RPH9"/>
<feature type="compositionally biased region" description="Low complexity" evidence="1">
    <location>
        <begin position="372"/>
        <end position="403"/>
    </location>
</feature>
<feature type="compositionally biased region" description="Polar residues" evidence="1">
    <location>
        <begin position="213"/>
        <end position="254"/>
    </location>
</feature>
<reference evidence="3 4" key="1">
    <citation type="submission" date="2019-05" db="EMBL/GenBank/DDBJ databases">
        <title>Emergence of the Ug99 lineage of the wheat stem rust pathogen through somatic hybridization.</title>
        <authorList>
            <person name="Li F."/>
            <person name="Upadhyaya N.M."/>
            <person name="Sperschneider J."/>
            <person name="Matny O."/>
            <person name="Nguyen-Phuc H."/>
            <person name="Mago R."/>
            <person name="Raley C."/>
            <person name="Miller M.E."/>
            <person name="Silverstein K.A.T."/>
            <person name="Henningsen E."/>
            <person name="Hirsch C.D."/>
            <person name="Visser B."/>
            <person name="Pretorius Z.A."/>
            <person name="Steffenson B.J."/>
            <person name="Schwessinger B."/>
            <person name="Dodds P.N."/>
            <person name="Figueroa M."/>
        </authorList>
    </citation>
    <scope>NUCLEOTIDE SEQUENCE [LARGE SCALE GENOMIC DNA]</scope>
    <source>
        <strain evidence="3 4">Ug99</strain>
    </source>
</reference>
<feature type="compositionally biased region" description="Basic residues" evidence="1">
    <location>
        <begin position="611"/>
        <end position="630"/>
    </location>
</feature>
<feature type="compositionally biased region" description="Polar residues" evidence="1">
    <location>
        <begin position="143"/>
        <end position="158"/>
    </location>
</feature>
<protein>
    <submittedName>
        <fullName evidence="3">Uncharacterized protein</fullName>
    </submittedName>
</protein>
<proteinExistence type="predicted"/>
<feature type="compositionally biased region" description="Low complexity" evidence="1">
    <location>
        <begin position="186"/>
        <end position="212"/>
    </location>
</feature>
<dbReference type="Proteomes" id="UP000325313">
    <property type="component" value="Unassembled WGS sequence"/>
</dbReference>
<dbReference type="EMBL" id="VDEP01000148">
    <property type="protein sequence ID" value="KAA1127876.1"/>
    <property type="molecule type" value="Genomic_DNA"/>
</dbReference>
<feature type="region of interest" description="Disordered" evidence="1">
    <location>
        <begin position="504"/>
        <end position="570"/>
    </location>
</feature>
<evidence type="ECO:0000256" key="2">
    <source>
        <dbReference type="SAM" id="Phobius"/>
    </source>
</evidence>
<feature type="compositionally biased region" description="Low complexity" evidence="1">
    <location>
        <begin position="599"/>
        <end position="610"/>
    </location>
</feature>
<feature type="compositionally biased region" description="Low complexity" evidence="1">
    <location>
        <begin position="75"/>
        <end position="95"/>
    </location>
</feature>
<name>A0A5B0RPH9_PUCGR</name>
<feature type="compositionally biased region" description="Basic residues" evidence="1">
    <location>
        <begin position="265"/>
        <end position="275"/>
    </location>
</feature>
<feature type="region of interest" description="Disordered" evidence="1">
    <location>
        <begin position="1"/>
        <end position="303"/>
    </location>
</feature>
<organism evidence="3 4">
    <name type="scientific">Puccinia graminis f. sp. tritici</name>
    <dbReference type="NCBI Taxonomy" id="56615"/>
    <lineage>
        <taxon>Eukaryota</taxon>
        <taxon>Fungi</taxon>
        <taxon>Dikarya</taxon>
        <taxon>Basidiomycota</taxon>
        <taxon>Pucciniomycotina</taxon>
        <taxon>Pucciniomycetes</taxon>
        <taxon>Pucciniales</taxon>
        <taxon>Pucciniaceae</taxon>
        <taxon>Puccinia</taxon>
    </lineage>
</organism>
<feature type="region of interest" description="Disordered" evidence="1">
    <location>
        <begin position="369"/>
        <end position="434"/>
    </location>
</feature>
<gene>
    <name evidence="3" type="ORF">PGTUg99_012075</name>
</gene>
<feature type="compositionally biased region" description="Low complexity" evidence="1">
    <location>
        <begin position="104"/>
        <end position="116"/>
    </location>
</feature>